<dbReference type="AlphaFoldDB" id="A0A399FTZ7"/>
<evidence type="ECO:0000313" key="4">
    <source>
        <dbReference type="EMBL" id="RIH99777.1"/>
    </source>
</evidence>
<protein>
    <recommendedName>
        <fullName evidence="6">V-type ATP synthase subunit F</fullName>
    </recommendedName>
</protein>
<dbReference type="Proteomes" id="UP000266287">
    <property type="component" value="Unassembled WGS sequence"/>
</dbReference>
<organism evidence="4 5">
    <name type="scientific">candidate division NPL-UPA2 bacterium Unc8</name>
    <dbReference type="NCBI Taxonomy" id="1980939"/>
    <lineage>
        <taxon>Bacteria</taxon>
    </lineage>
</organism>
<dbReference type="InterPro" id="IPR008218">
    <property type="entry name" value="ATPase_V1-cplx_f_g_su"/>
</dbReference>
<sequence length="104" mass="11058">MPKIAVVGRRDYIGGFAGAGASVFPVETIEETHQAFNNILSSDYTIIFLAEEFAAGLAETLARLAEAPLPIVTLIPDTQKSRGLATQTLKANIRKAIGAEDISI</sequence>
<keyword evidence="3" id="KW-0406">Ion transport</keyword>
<evidence type="ECO:0000313" key="5">
    <source>
        <dbReference type="Proteomes" id="UP000266287"/>
    </source>
</evidence>
<comment type="caution">
    <text evidence="4">The sequence shown here is derived from an EMBL/GenBank/DDBJ whole genome shotgun (WGS) entry which is preliminary data.</text>
</comment>
<dbReference type="InterPro" id="IPR036906">
    <property type="entry name" value="ATPase_V1_fsu_sf"/>
</dbReference>
<dbReference type="GO" id="GO:0046961">
    <property type="term" value="F:proton-transporting ATPase activity, rotational mechanism"/>
    <property type="evidence" value="ECO:0007669"/>
    <property type="project" value="InterPro"/>
</dbReference>
<name>A0A399FTZ7_UNCN2</name>
<accession>A0A399FTZ7</accession>
<dbReference type="EMBL" id="NDHY01000012">
    <property type="protein sequence ID" value="RIH99777.1"/>
    <property type="molecule type" value="Genomic_DNA"/>
</dbReference>
<evidence type="ECO:0000256" key="2">
    <source>
        <dbReference type="ARBA" id="ARBA00022448"/>
    </source>
</evidence>
<reference evidence="4 5" key="1">
    <citation type="submission" date="2018-08" db="EMBL/GenBank/DDBJ databases">
        <title>Draft genome of candidate division NPL-UPA2 bacterium Unc8 that adapted to ultra-basic serpentinizing groundwater.</title>
        <authorList>
            <person name="Ishii S."/>
            <person name="Suzuki S."/>
            <person name="Nealson K.H."/>
        </authorList>
    </citation>
    <scope>NUCLEOTIDE SEQUENCE [LARGE SCALE GENOMIC DNA]</scope>
    <source>
        <strain evidence="4">Unc8</strain>
    </source>
</reference>
<dbReference type="Pfam" id="PF01990">
    <property type="entry name" value="ATP-synt_F"/>
    <property type="match status" value="1"/>
</dbReference>
<comment type="similarity">
    <text evidence="1">Belongs to the V-ATPase F subunit family.</text>
</comment>
<evidence type="ECO:0008006" key="6">
    <source>
        <dbReference type="Google" id="ProtNLM"/>
    </source>
</evidence>
<keyword evidence="2" id="KW-0813">Transport</keyword>
<proteinExistence type="inferred from homology"/>
<evidence type="ECO:0000256" key="3">
    <source>
        <dbReference type="ARBA" id="ARBA00023065"/>
    </source>
</evidence>
<dbReference type="SUPFAM" id="SSF159468">
    <property type="entry name" value="AtpF-like"/>
    <property type="match status" value="1"/>
</dbReference>
<dbReference type="Gene3D" id="3.40.50.10580">
    <property type="entry name" value="ATPase, V1 complex, subunit F"/>
    <property type="match status" value="1"/>
</dbReference>
<evidence type="ECO:0000256" key="1">
    <source>
        <dbReference type="ARBA" id="ARBA00010148"/>
    </source>
</evidence>
<gene>
    <name evidence="4" type="ORF">B9J77_04535</name>
</gene>